<name>A0A2V2N5B6_9EURY</name>
<dbReference type="AlphaFoldDB" id="A0A2V2N5B6"/>
<feature type="transmembrane region" description="Helical" evidence="1">
    <location>
        <begin position="39"/>
        <end position="56"/>
    </location>
</feature>
<feature type="transmembrane region" description="Helical" evidence="1">
    <location>
        <begin position="185"/>
        <end position="206"/>
    </location>
</feature>
<gene>
    <name evidence="2" type="ORF">DLD82_11805</name>
</gene>
<evidence type="ECO:0000313" key="3">
    <source>
        <dbReference type="Proteomes" id="UP000245934"/>
    </source>
</evidence>
<keyword evidence="3" id="KW-1185">Reference proteome</keyword>
<comment type="caution">
    <text evidence="2">The sequence shown here is derived from an EMBL/GenBank/DDBJ whole genome shotgun (WGS) entry which is preliminary data.</text>
</comment>
<accession>A0A2V2N5B6</accession>
<proteinExistence type="predicted"/>
<reference evidence="2 3" key="1">
    <citation type="submission" date="2018-05" db="EMBL/GenBank/DDBJ databases">
        <title>Draft genome of Methanospirillum stamsii Pt1.</title>
        <authorList>
            <person name="Dueholm M.S."/>
            <person name="Nielsen P.H."/>
            <person name="Bakmann L.F."/>
            <person name="Otzen D.E."/>
        </authorList>
    </citation>
    <scope>NUCLEOTIDE SEQUENCE [LARGE SCALE GENOMIC DNA]</scope>
    <source>
        <strain evidence="2 3">Pt1</strain>
    </source>
</reference>
<evidence type="ECO:0000256" key="1">
    <source>
        <dbReference type="SAM" id="Phobius"/>
    </source>
</evidence>
<sequence>MLGTALLSCAAWISLSGAVLSILWWGIWGRNTSIKSVRTFIILLIIPAVMSIAATWSGGDGLSYFIRITAILLIASWMFAERYPGELLDVGVYFGGMKFGFDLGLIGELSMSALEVMAKETDRVSIAIRQKGNHISPRIIPAVFSGVVIRELQLAQERAILLTLRGYTSGGTHCPTFVSPKEDRIAGAFSCAIFLFSLIAGDFFIISGSTFIV</sequence>
<keyword evidence="1" id="KW-1133">Transmembrane helix</keyword>
<organism evidence="2 3">
    <name type="scientific">Methanospirillum stamsii</name>
    <dbReference type="NCBI Taxonomy" id="1277351"/>
    <lineage>
        <taxon>Archaea</taxon>
        <taxon>Methanobacteriati</taxon>
        <taxon>Methanobacteriota</taxon>
        <taxon>Stenosarchaea group</taxon>
        <taxon>Methanomicrobia</taxon>
        <taxon>Methanomicrobiales</taxon>
        <taxon>Methanospirillaceae</taxon>
        <taxon>Methanospirillum</taxon>
    </lineage>
</organism>
<feature type="transmembrane region" description="Helical" evidence="1">
    <location>
        <begin position="62"/>
        <end position="80"/>
    </location>
</feature>
<evidence type="ECO:0000313" key="2">
    <source>
        <dbReference type="EMBL" id="PWR72946.1"/>
    </source>
</evidence>
<keyword evidence="1" id="KW-0812">Transmembrane</keyword>
<protein>
    <recommendedName>
        <fullName evidence="4">Energy-coupling factor transporter transmembrane protein EcfT</fullName>
    </recommendedName>
</protein>
<feature type="transmembrane region" description="Helical" evidence="1">
    <location>
        <begin position="6"/>
        <end position="27"/>
    </location>
</feature>
<evidence type="ECO:0008006" key="4">
    <source>
        <dbReference type="Google" id="ProtNLM"/>
    </source>
</evidence>
<dbReference type="EMBL" id="QGMZ01000024">
    <property type="protein sequence ID" value="PWR72946.1"/>
    <property type="molecule type" value="Genomic_DNA"/>
</dbReference>
<dbReference type="Proteomes" id="UP000245934">
    <property type="component" value="Unassembled WGS sequence"/>
</dbReference>
<keyword evidence="1" id="KW-0472">Membrane</keyword>